<name>A0A495J4A2_9SPHI</name>
<gene>
    <name evidence="2" type="ORF">BDD43_3731</name>
</gene>
<organism evidence="2 3">
    <name type="scientific">Mucilaginibacter gracilis</name>
    <dbReference type="NCBI Taxonomy" id="423350"/>
    <lineage>
        <taxon>Bacteria</taxon>
        <taxon>Pseudomonadati</taxon>
        <taxon>Bacteroidota</taxon>
        <taxon>Sphingobacteriia</taxon>
        <taxon>Sphingobacteriales</taxon>
        <taxon>Sphingobacteriaceae</taxon>
        <taxon>Mucilaginibacter</taxon>
    </lineage>
</organism>
<evidence type="ECO:0000256" key="1">
    <source>
        <dbReference type="SAM" id="Phobius"/>
    </source>
</evidence>
<sequence>MKTLDAATIRDMAEAIAYKTMLAAIATLCSRFILKYMAVGLCYYHNIRPFLYRAYAQKRIANKNIHDRKFALFTGCTEQGDTQSIEMKKTSLKQTGLSLGQP</sequence>
<keyword evidence="1" id="KW-0472">Membrane</keyword>
<comment type="caution">
    <text evidence="2">The sequence shown here is derived from an EMBL/GenBank/DDBJ whole genome shotgun (WGS) entry which is preliminary data.</text>
</comment>
<proteinExistence type="predicted"/>
<accession>A0A495J4A2</accession>
<keyword evidence="1" id="KW-1133">Transmembrane helix</keyword>
<dbReference type="Proteomes" id="UP000268007">
    <property type="component" value="Unassembled WGS sequence"/>
</dbReference>
<evidence type="ECO:0000313" key="2">
    <source>
        <dbReference type="EMBL" id="RKR83521.1"/>
    </source>
</evidence>
<dbReference type="RefSeq" id="WP_147425681.1">
    <property type="nucleotide sequence ID" value="NZ_RBKU01000001.1"/>
</dbReference>
<dbReference type="OrthoDB" id="799566at2"/>
<feature type="transmembrane region" description="Helical" evidence="1">
    <location>
        <begin position="20"/>
        <end position="44"/>
    </location>
</feature>
<keyword evidence="1" id="KW-0812">Transmembrane</keyword>
<protein>
    <submittedName>
        <fullName evidence="2">Uncharacterized protein</fullName>
    </submittedName>
</protein>
<keyword evidence="3" id="KW-1185">Reference proteome</keyword>
<dbReference type="AlphaFoldDB" id="A0A495J4A2"/>
<evidence type="ECO:0000313" key="3">
    <source>
        <dbReference type="Proteomes" id="UP000268007"/>
    </source>
</evidence>
<reference evidence="2 3" key="1">
    <citation type="submission" date="2018-10" db="EMBL/GenBank/DDBJ databases">
        <title>Genomic Encyclopedia of Archaeal and Bacterial Type Strains, Phase II (KMG-II): from individual species to whole genera.</title>
        <authorList>
            <person name="Goeker M."/>
        </authorList>
    </citation>
    <scope>NUCLEOTIDE SEQUENCE [LARGE SCALE GENOMIC DNA]</scope>
    <source>
        <strain evidence="2 3">DSM 18602</strain>
    </source>
</reference>
<dbReference type="EMBL" id="RBKU01000001">
    <property type="protein sequence ID" value="RKR83521.1"/>
    <property type="molecule type" value="Genomic_DNA"/>
</dbReference>